<accession>A0A517WHF8</accession>
<comment type="similarity">
    <text evidence="1">In the C-terminal section; belongs to the transferase hexapeptide repeat family.</text>
</comment>
<organism evidence="10 11">
    <name type="scientific">Gimesia chilikensis</name>
    <dbReference type="NCBI Taxonomy" id="2605989"/>
    <lineage>
        <taxon>Bacteria</taxon>
        <taxon>Pseudomonadati</taxon>
        <taxon>Planctomycetota</taxon>
        <taxon>Planctomycetia</taxon>
        <taxon>Planctomycetales</taxon>
        <taxon>Planctomycetaceae</taxon>
        <taxon>Gimesia</taxon>
    </lineage>
</organism>
<protein>
    <submittedName>
        <fullName evidence="10">Bifunctional protein GlmU</fullName>
    </submittedName>
</protein>
<dbReference type="Gene3D" id="3.90.550.10">
    <property type="entry name" value="Spore Coat Polysaccharide Biosynthesis Protein SpsA, Chain A"/>
    <property type="match status" value="1"/>
</dbReference>
<keyword evidence="4" id="KW-0548">Nucleotidyltransferase</keyword>
<dbReference type="SUPFAM" id="SSF53448">
    <property type="entry name" value="Nucleotide-diphospho-sugar transferases"/>
    <property type="match status" value="1"/>
</dbReference>
<reference evidence="10 11" key="1">
    <citation type="submission" date="2019-02" db="EMBL/GenBank/DDBJ databases">
        <title>Deep-cultivation of Planctomycetes and their phenomic and genomic characterization uncovers novel biology.</title>
        <authorList>
            <person name="Wiegand S."/>
            <person name="Jogler M."/>
            <person name="Boedeker C."/>
            <person name="Pinto D."/>
            <person name="Vollmers J."/>
            <person name="Rivas-Marin E."/>
            <person name="Kohn T."/>
            <person name="Peeters S.H."/>
            <person name="Heuer A."/>
            <person name="Rast P."/>
            <person name="Oberbeckmann S."/>
            <person name="Bunk B."/>
            <person name="Jeske O."/>
            <person name="Meyerdierks A."/>
            <person name="Storesund J.E."/>
            <person name="Kallscheuer N."/>
            <person name="Luecker S."/>
            <person name="Lage O.M."/>
            <person name="Pohl T."/>
            <person name="Merkel B.J."/>
            <person name="Hornburger P."/>
            <person name="Mueller R.-W."/>
            <person name="Bruemmer F."/>
            <person name="Labrenz M."/>
            <person name="Spormann A.M."/>
            <person name="Op den Camp H."/>
            <person name="Overmann J."/>
            <person name="Amann R."/>
            <person name="Jetten M.S.M."/>
            <person name="Mascher T."/>
            <person name="Medema M.H."/>
            <person name="Devos D.P."/>
            <person name="Kaster A.-K."/>
            <person name="Ovreas L."/>
            <person name="Rohde M."/>
            <person name="Galperin M.Y."/>
            <person name="Jogler C."/>
        </authorList>
    </citation>
    <scope>NUCLEOTIDE SEQUENCE [LARGE SCALE GENOMIC DNA]</scope>
    <source>
        <strain evidence="10 11">V6</strain>
    </source>
</reference>
<dbReference type="PANTHER" id="PTHR43584:SF3">
    <property type="entry name" value="BIFUNCTIONAL PROTEIN GLMU"/>
    <property type="match status" value="1"/>
</dbReference>
<dbReference type="InterPro" id="IPR029044">
    <property type="entry name" value="Nucleotide-diphossugar_trans"/>
</dbReference>
<dbReference type="GO" id="GO:0019134">
    <property type="term" value="F:glucosamine-1-phosphate N-acetyltransferase activity"/>
    <property type="evidence" value="ECO:0007669"/>
    <property type="project" value="UniProtKB-EC"/>
</dbReference>
<evidence type="ECO:0000256" key="2">
    <source>
        <dbReference type="ARBA" id="ARBA00007947"/>
    </source>
</evidence>
<evidence type="ECO:0000313" key="10">
    <source>
        <dbReference type="EMBL" id="QDU04672.1"/>
    </source>
</evidence>
<evidence type="ECO:0000313" key="11">
    <source>
        <dbReference type="Proteomes" id="UP000320722"/>
    </source>
</evidence>
<dbReference type="EMBL" id="CP036347">
    <property type="protein sequence ID" value="QDU04672.1"/>
    <property type="molecule type" value="Genomic_DNA"/>
</dbReference>
<keyword evidence="5" id="KW-0012">Acyltransferase</keyword>
<evidence type="ECO:0000256" key="4">
    <source>
        <dbReference type="ARBA" id="ARBA00022695"/>
    </source>
</evidence>
<dbReference type="AlphaFoldDB" id="A0A517WHF8"/>
<dbReference type="PANTHER" id="PTHR43584">
    <property type="entry name" value="NUCLEOTIDYL TRANSFERASE"/>
    <property type="match status" value="1"/>
</dbReference>
<dbReference type="GO" id="GO:0003977">
    <property type="term" value="F:UDP-N-acetylglucosamine diphosphorylase activity"/>
    <property type="evidence" value="ECO:0007669"/>
    <property type="project" value="UniProtKB-EC"/>
</dbReference>
<name>A0A517WHF8_9PLAN</name>
<sequence length="247" mass="26511">MSAPAAVILAAGKSTRMKSELPKVLHPILGRTMIDYVLDAARSAGCEKIVVIVGHKAEEVKAALSHHPDVEFALQADQKGTGHAVMMSAENLAEHDGPVLVLAGDTPLLKGRSLSRLLEVQQQQNAACVVGTAITEANEGLGRIVRDTNGSFLRIVEQKDATPEEAAILEINTGCFAFDGRQLFKALNQVRPNNNQAEYYLTDCAEILLKDGETVLAETAFTIQEALGVNTQEQLAEVADILQQETA</sequence>
<evidence type="ECO:0000256" key="3">
    <source>
        <dbReference type="ARBA" id="ARBA00022679"/>
    </source>
</evidence>
<dbReference type="Proteomes" id="UP000320722">
    <property type="component" value="Chromosome"/>
</dbReference>
<comment type="similarity">
    <text evidence="2">In the N-terminal section; belongs to the N-acetylglucosamine-1-phosphate uridyltransferase family.</text>
</comment>
<feature type="domain" description="MobA-like NTP transferase" evidence="9">
    <location>
        <begin position="6"/>
        <end position="132"/>
    </location>
</feature>
<evidence type="ECO:0000256" key="8">
    <source>
        <dbReference type="ARBA" id="ARBA00049628"/>
    </source>
</evidence>
<evidence type="ECO:0000256" key="1">
    <source>
        <dbReference type="ARBA" id="ARBA00007707"/>
    </source>
</evidence>
<evidence type="ECO:0000256" key="5">
    <source>
        <dbReference type="ARBA" id="ARBA00023315"/>
    </source>
</evidence>
<evidence type="ECO:0000256" key="6">
    <source>
        <dbReference type="ARBA" id="ARBA00048247"/>
    </source>
</evidence>
<dbReference type="Pfam" id="PF12804">
    <property type="entry name" value="NTP_transf_3"/>
    <property type="match status" value="1"/>
</dbReference>
<dbReference type="InterPro" id="IPR050065">
    <property type="entry name" value="GlmU-like"/>
</dbReference>
<dbReference type="CDD" id="cd02540">
    <property type="entry name" value="GT2_GlmU_N_bac"/>
    <property type="match status" value="1"/>
</dbReference>
<comment type="catalytic activity">
    <reaction evidence="6">
        <text>alpha-D-glucosamine 1-phosphate + acetyl-CoA = N-acetyl-alpha-D-glucosamine 1-phosphate + CoA + H(+)</text>
        <dbReference type="Rhea" id="RHEA:13725"/>
        <dbReference type="ChEBI" id="CHEBI:15378"/>
        <dbReference type="ChEBI" id="CHEBI:57287"/>
        <dbReference type="ChEBI" id="CHEBI:57288"/>
        <dbReference type="ChEBI" id="CHEBI:57776"/>
        <dbReference type="ChEBI" id="CHEBI:58516"/>
        <dbReference type="EC" id="2.3.1.157"/>
    </reaction>
</comment>
<comment type="function">
    <text evidence="8">Catalyzes the last two sequential reactions in the de novo biosynthetic pathway for UDP-N-acetylglucosamine (UDP-GlcNAc). The C-terminal domain catalyzes the transfer of acetyl group from acetyl coenzyme A to glucosamine-1-phosphate (GlcN-1-P) to produce N-acetylglucosamine-1-phosphate (GlcNAc-1-P), which is converted into UDP-GlcNAc by the transfer of uridine 5-monophosphate (from uridine 5-triphosphate), a reaction catalyzed by the N-terminal domain.</text>
</comment>
<gene>
    <name evidence="10" type="primary">glmU</name>
    <name evidence="10" type="ORF">V6x_44020</name>
</gene>
<proteinExistence type="inferred from homology"/>
<dbReference type="RefSeq" id="WP_145042429.1">
    <property type="nucleotide sequence ID" value="NZ_CP036347.1"/>
</dbReference>
<evidence type="ECO:0000259" key="9">
    <source>
        <dbReference type="Pfam" id="PF12804"/>
    </source>
</evidence>
<evidence type="ECO:0000256" key="7">
    <source>
        <dbReference type="ARBA" id="ARBA00048493"/>
    </source>
</evidence>
<comment type="catalytic activity">
    <reaction evidence="7">
        <text>N-acetyl-alpha-D-glucosamine 1-phosphate + UTP + H(+) = UDP-N-acetyl-alpha-D-glucosamine + diphosphate</text>
        <dbReference type="Rhea" id="RHEA:13509"/>
        <dbReference type="ChEBI" id="CHEBI:15378"/>
        <dbReference type="ChEBI" id="CHEBI:33019"/>
        <dbReference type="ChEBI" id="CHEBI:46398"/>
        <dbReference type="ChEBI" id="CHEBI:57705"/>
        <dbReference type="ChEBI" id="CHEBI:57776"/>
        <dbReference type="EC" id="2.7.7.23"/>
    </reaction>
</comment>
<dbReference type="InterPro" id="IPR025877">
    <property type="entry name" value="MobA-like_NTP_Trfase"/>
</dbReference>
<keyword evidence="3" id="KW-0808">Transferase</keyword>